<feature type="chain" id="PRO_5037978741" description="Secreted protein" evidence="1">
    <location>
        <begin position="18"/>
        <end position="165"/>
    </location>
</feature>
<dbReference type="OrthoDB" id="5974698at2"/>
<dbReference type="Proteomes" id="UP000636453">
    <property type="component" value="Unassembled WGS sequence"/>
</dbReference>
<dbReference type="RefSeq" id="WP_146472318.1">
    <property type="nucleotide sequence ID" value="NZ_BNCF01000009.1"/>
</dbReference>
<organism evidence="2 3">
    <name type="scientific">Vulcaniibacterium thermophilum</name>
    <dbReference type="NCBI Taxonomy" id="1169913"/>
    <lineage>
        <taxon>Bacteria</taxon>
        <taxon>Pseudomonadati</taxon>
        <taxon>Pseudomonadota</taxon>
        <taxon>Gammaproteobacteria</taxon>
        <taxon>Lysobacterales</taxon>
        <taxon>Lysobacteraceae</taxon>
        <taxon>Vulcaniibacterium</taxon>
    </lineage>
</organism>
<evidence type="ECO:0008006" key="4">
    <source>
        <dbReference type="Google" id="ProtNLM"/>
    </source>
</evidence>
<evidence type="ECO:0000313" key="3">
    <source>
        <dbReference type="Proteomes" id="UP000636453"/>
    </source>
</evidence>
<keyword evidence="3" id="KW-1185">Reference proteome</keyword>
<dbReference type="EMBL" id="BNCF01000009">
    <property type="protein sequence ID" value="GHE36077.1"/>
    <property type="molecule type" value="Genomic_DNA"/>
</dbReference>
<feature type="signal peptide" evidence="1">
    <location>
        <begin position="1"/>
        <end position="17"/>
    </location>
</feature>
<name>A0A919DDK7_9GAMM</name>
<protein>
    <recommendedName>
        <fullName evidence="4">Secreted protein</fullName>
    </recommendedName>
</protein>
<dbReference type="AlphaFoldDB" id="A0A919DDK7"/>
<reference evidence="2" key="1">
    <citation type="journal article" date="2014" name="Int. J. Syst. Evol. Microbiol.">
        <title>Complete genome sequence of Corynebacterium casei LMG S-19264T (=DSM 44701T), isolated from a smear-ripened cheese.</title>
        <authorList>
            <consortium name="US DOE Joint Genome Institute (JGI-PGF)"/>
            <person name="Walter F."/>
            <person name="Albersmeier A."/>
            <person name="Kalinowski J."/>
            <person name="Ruckert C."/>
        </authorList>
    </citation>
    <scope>NUCLEOTIDE SEQUENCE</scope>
    <source>
        <strain evidence="2">KCTC 32020</strain>
    </source>
</reference>
<evidence type="ECO:0000256" key="1">
    <source>
        <dbReference type="SAM" id="SignalP"/>
    </source>
</evidence>
<gene>
    <name evidence="2" type="ORF">GCM10007167_17800</name>
</gene>
<accession>A0A919DDK7</accession>
<reference evidence="2" key="2">
    <citation type="submission" date="2020-09" db="EMBL/GenBank/DDBJ databases">
        <authorList>
            <person name="Sun Q."/>
            <person name="Kim S."/>
        </authorList>
    </citation>
    <scope>NUCLEOTIDE SEQUENCE</scope>
    <source>
        <strain evidence="2">KCTC 32020</strain>
    </source>
</reference>
<keyword evidence="1" id="KW-0732">Signal</keyword>
<sequence length="165" mass="17677">MRLALTLTLALVLPVWAQDAPEIRRAPAAPQVPGAVHGVRTIPEACARLEGVFTGDPAAPYRLTAVRTSPRCQPRARLVDAAQAVPSPVRGWILNDEIRVPNADCSRQQAIVRIWRKPGTAAPPTLDAQGRARIYLSDASRQSAAASEVSLPSFAATLQLRGTCE</sequence>
<comment type="caution">
    <text evidence="2">The sequence shown here is derived from an EMBL/GenBank/DDBJ whole genome shotgun (WGS) entry which is preliminary data.</text>
</comment>
<evidence type="ECO:0000313" key="2">
    <source>
        <dbReference type="EMBL" id="GHE36077.1"/>
    </source>
</evidence>
<proteinExistence type="predicted"/>